<protein>
    <recommendedName>
        <fullName evidence="3">Protein kinase domain-containing protein</fullName>
    </recommendedName>
</protein>
<evidence type="ECO:0000313" key="5">
    <source>
        <dbReference type="Proteomes" id="UP001054252"/>
    </source>
</evidence>
<dbReference type="Gene3D" id="1.10.510.10">
    <property type="entry name" value="Transferase(Phosphotransferase) domain 1"/>
    <property type="match status" value="1"/>
</dbReference>
<reference evidence="4 5" key="1">
    <citation type="journal article" date="2021" name="Commun. Biol.">
        <title>The genome of Shorea leprosula (Dipterocarpaceae) highlights the ecological relevance of drought in aseasonal tropical rainforests.</title>
        <authorList>
            <person name="Ng K.K.S."/>
            <person name="Kobayashi M.J."/>
            <person name="Fawcett J.A."/>
            <person name="Hatakeyama M."/>
            <person name="Paape T."/>
            <person name="Ng C.H."/>
            <person name="Ang C.C."/>
            <person name="Tnah L.H."/>
            <person name="Lee C.T."/>
            <person name="Nishiyama T."/>
            <person name="Sese J."/>
            <person name="O'Brien M.J."/>
            <person name="Copetti D."/>
            <person name="Mohd Noor M.I."/>
            <person name="Ong R.C."/>
            <person name="Putra M."/>
            <person name="Sireger I.Z."/>
            <person name="Indrioko S."/>
            <person name="Kosugi Y."/>
            <person name="Izuno A."/>
            <person name="Isagi Y."/>
            <person name="Lee S.L."/>
            <person name="Shimizu K.K."/>
        </authorList>
    </citation>
    <scope>NUCLEOTIDE SEQUENCE [LARGE SCALE GENOMIC DNA]</scope>
    <source>
        <strain evidence="4">214</strain>
    </source>
</reference>
<dbReference type="PROSITE" id="PS50011">
    <property type="entry name" value="PROTEIN_KINASE_DOM"/>
    <property type="match status" value="1"/>
</dbReference>
<evidence type="ECO:0000259" key="3">
    <source>
        <dbReference type="PROSITE" id="PS50011"/>
    </source>
</evidence>
<evidence type="ECO:0000256" key="2">
    <source>
        <dbReference type="ARBA" id="ARBA00022840"/>
    </source>
</evidence>
<dbReference type="InterPro" id="IPR001245">
    <property type="entry name" value="Ser-Thr/Tyr_kinase_cat_dom"/>
</dbReference>
<dbReference type="EMBL" id="BPVZ01000019">
    <property type="protein sequence ID" value="GKV02566.1"/>
    <property type="molecule type" value="Genomic_DNA"/>
</dbReference>
<keyword evidence="5" id="KW-1185">Reference proteome</keyword>
<proteinExistence type="predicted"/>
<evidence type="ECO:0000256" key="1">
    <source>
        <dbReference type="ARBA" id="ARBA00022741"/>
    </source>
</evidence>
<dbReference type="InterPro" id="IPR011009">
    <property type="entry name" value="Kinase-like_dom_sf"/>
</dbReference>
<gene>
    <name evidence="4" type="ORF">SLEP1_g14994</name>
</gene>
<organism evidence="4 5">
    <name type="scientific">Rubroshorea leprosula</name>
    <dbReference type="NCBI Taxonomy" id="152421"/>
    <lineage>
        <taxon>Eukaryota</taxon>
        <taxon>Viridiplantae</taxon>
        <taxon>Streptophyta</taxon>
        <taxon>Embryophyta</taxon>
        <taxon>Tracheophyta</taxon>
        <taxon>Spermatophyta</taxon>
        <taxon>Magnoliopsida</taxon>
        <taxon>eudicotyledons</taxon>
        <taxon>Gunneridae</taxon>
        <taxon>Pentapetalae</taxon>
        <taxon>rosids</taxon>
        <taxon>malvids</taxon>
        <taxon>Malvales</taxon>
        <taxon>Dipterocarpaceae</taxon>
        <taxon>Rubroshorea</taxon>
    </lineage>
</organism>
<accession>A0AAV5IVD5</accession>
<keyword evidence="1" id="KW-0547">Nucleotide-binding</keyword>
<dbReference type="SUPFAM" id="SSF56112">
    <property type="entry name" value="Protein kinase-like (PK-like)"/>
    <property type="match status" value="1"/>
</dbReference>
<evidence type="ECO:0000313" key="4">
    <source>
        <dbReference type="EMBL" id="GKV02566.1"/>
    </source>
</evidence>
<sequence length="151" mass="17391">MRAKVADFGFARLGPVDAERTHISTKVKGTVGYLDPEYMKTYQLTPKSDVYSFGILLIEILTGRRPVELKRNPEERVTIRWVFDKCDEGRLMEVVDPLMEEVVNVEILRKLFDLAFQCAGPVRNDRPDMKLVAEELWAIRADYLKSKERGA</sequence>
<comment type="caution">
    <text evidence="4">The sequence shown here is derived from an EMBL/GenBank/DDBJ whole genome shotgun (WGS) entry which is preliminary data.</text>
</comment>
<keyword evidence="2" id="KW-0067">ATP-binding</keyword>
<name>A0AAV5IVD5_9ROSI</name>
<dbReference type="Pfam" id="PF07714">
    <property type="entry name" value="PK_Tyr_Ser-Thr"/>
    <property type="match status" value="1"/>
</dbReference>
<dbReference type="AlphaFoldDB" id="A0AAV5IVD5"/>
<dbReference type="Proteomes" id="UP001054252">
    <property type="component" value="Unassembled WGS sequence"/>
</dbReference>
<feature type="domain" description="Protein kinase" evidence="3">
    <location>
        <begin position="1"/>
        <end position="138"/>
    </location>
</feature>
<dbReference type="PANTHER" id="PTHR46008">
    <property type="entry name" value="LEAF RUST 10 DISEASE-RESISTANCE LOCUS RECEPTOR-LIKE PROTEIN KINASE-LIKE 1.4"/>
    <property type="match status" value="1"/>
</dbReference>
<dbReference type="GO" id="GO:0004672">
    <property type="term" value="F:protein kinase activity"/>
    <property type="evidence" value="ECO:0007669"/>
    <property type="project" value="InterPro"/>
</dbReference>
<dbReference type="GO" id="GO:0005524">
    <property type="term" value="F:ATP binding"/>
    <property type="evidence" value="ECO:0007669"/>
    <property type="project" value="UniProtKB-KW"/>
</dbReference>
<dbReference type="PANTHER" id="PTHR46008:SF48">
    <property type="entry name" value="PROTEIN KINASE DOMAIN-CONTAINING PROTEIN"/>
    <property type="match status" value="1"/>
</dbReference>
<dbReference type="InterPro" id="IPR000719">
    <property type="entry name" value="Prot_kinase_dom"/>
</dbReference>